<sequence>MYNGNICSPFNFENRSFVRMSNIKLHMKIYKAVVMLLVVVFSLSPCSLKRNVLDIFDIQHISALNKIKTTAPSFSGCESFNSSSKISVSKADFKFKGIALSDFLQSVNFNSEKPIFSQKSYSGNTSGNSPPKYILFKRLKLDMV</sequence>
<accession>A0A381FP26</accession>
<dbReference type="Proteomes" id="UP000254282">
    <property type="component" value="Unassembled WGS sequence"/>
</dbReference>
<organism evidence="1 2">
    <name type="scientific">Chryseobacterium indoltheticum</name>
    <dbReference type="NCBI Taxonomy" id="254"/>
    <lineage>
        <taxon>Bacteria</taxon>
        <taxon>Pseudomonadati</taxon>
        <taxon>Bacteroidota</taxon>
        <taxon>Flavobacteriia</taxon>
        <taxon>Flavobacteriales</taxon>
        <taxon>Weeksellaceae</taxon>
        <taxon>Chryseobacterium group</taxon>
        <taxon>Chryseobacterium</taxon>
    </lineage>
</organism>
<evidence type="ECO:0000313" key="2">
    <source>
        <dbReference type="Proteomes" id="UP000254282"/>
    </source>
</evidence>
<name>A0A381FP26_9FLAO</name>
<dbReference type="EMBL" id="UFVR01000004">
    <property type="protein sequence ID" value="SUX48309.1"/>
    <property type="molecule type" value="Genomic_DNA"/>
</dbReference>
<evidence type="ECO:0000313" key="1">
    <source>
        <dbReference type="EMBL" id="SUX48309.1"/>
    </source>
</evidence>
<reference evidence="1 2" key="1">
    <citation type="submission" date="2018-06" db="EMBL/GenBank/DDBJ databases">
        <authorList>
            <consortium name="Pathogen Informatics"/>
            <person name="Doyle S."/>
        </authorList>
    </citation>
    <scope>NUCLEOTIDE SEQUENCE [LARGE SCALE GENOMIC DNA]</scope>
    <source>
        <strain evidence="1 2">NCTC13532</strain>
    </source>
</reference>
<protein>
    <submittedName>
        <fullName evidence="1">Uncharacterized protein</fullName>
    </submittedName>
</protein>
<proteinExistence type="predicted"/>
<gene>
    <name evidence="1" type="ORF">NCTC13532_03916</name>
</gene>
<dbReference type="STRING" id="254.SAMN05421682_1189"/>
<dbReference type="AlphaFoldDB" id="A0A381FP26"/>